<feature type="transmembrane region" description="Helical" evidence="2">
    <location>
        <begin position="20"/>
        <end position="41"/>
    </location>
</feature>
<feature type="region of interest" description="Disordered" evidence="1">
    <location>
        <begin position="256"/>
        <end position="280"/>
    </location>
</feature>
<dbReference type="RefSeq" id="WP_310328891.1">
    <property type="nucleotide sequence ID" value="NZ_JAVDXV010000004.1"/>
</dbReference>
<dbReference type="EMBL" id="JAVDXV010000004">
    <property type="protein sequence ID" value="MDR7333377.1"/>
    <property type="molecule type" value="Genomic_DNA"/>
</dbReference>
<dbReference type="Proteomes" id="UP001180825">
    <property type="component" value="Unassembled WGS sequence"/>
</dbReference>
<sequence length="280" mass="30183">MRFGPPADVDAATSRRRDVISGLVQGGLIAAAALVVLYIAFGARLKRSPAPLPPARPAMTAQAPDIPSLPPVVARQVDFGTVPAPADVMRVATWAVRKADNGDRSFVIVDKRRARIYVFAPDGRLVGDSPVLLGFASGDHTVAGIGDRPIDQVKPHERTTPAGRFQSAPGRNALNEDVVWVDYDAAVSMHRVRATNPKERRLERLASKTAADNRISWGCINVPVAFFDETVWPRIGKGRGVVYVLPERSALTAYFPDAAPSQPPRQYAQAALGRGNNARP</sequence>
<comment type="caution">
    <text evidence="3">The sequence shown here is derived from an EMBL/GenBank/DDBJ whole genome shotgun (WGS) entry which is preliminary data.</text>
</comment>
<evidence type="ECO:0000256" key="2">
    <source>
        <dbReference type="SAM" id="Phobius"/>
    </source>
</evidence>
<evidence type="ECO:0000313" key="3">
    <source>
        <dbReference type="EMBL" id="MDR7333377.1"/>
    </source>
</evidence>
<keyword evidence="2" id="KW-0472">Membrane</keyword>
<gene>
    <name evidence="3" type="ORF">J2X21_002511</name>
</gene>
<accession>A0ABU2A868</accession>
<evidence type="ECO:0008006" key="5">
    <source>
        <dbReference type="Google" id="ProtNLM"/>
    </source>
</evidence>
<name>A0ABU2A868_9BURK</name>
<keyword evidence="2" id="KW-1133">Transmembrane helix</keyword>
<evidence type="ECO:0000256" key="1">
    <source>
        <dbReference type="SAM" id="MobiDB-lite"/>
    </source>
</evidence>
<protein>
    <recommendedName>
        <fullName evidence="5">L,D-transpeptidase</fullName>
    </recommendedName>
</protein>
<evidence type="ECO:0000313" key="4">
    <source>
        <dbReference type="Proteomes" id="UP001180825"/>
    </source>
</evidence>
<organism evidence="3 4">
    <name type="scientific">Roseateles asaccharophilus</name>
    <dbReference type="NCBI Taxonomy" id="582607"/>
    <lineage>
        <taxon>Bacteria</taxon>
        <taxon>Pseudomonadati</taxon>
        <taxon>Pseudomonadota</taxon>
        <taxon>Betaproteobacteria</taxon>
        <taxon>Burkholderiales</taxon>
        <taxon>Sphaerotilaceae</taxon>
        <taxon>Roseateles</taxon>
    </lineage>
</organism>
<keyword evidence="2" id="KW-0812">Transmembrane</keyword>
<proteinExistence type="predicted"/>
<keyword evidence="4" id="KW-1185">Reference proteome</keyword>
<reference evidence="3 4" key="1">
    <citation type="submission" date="2023-07" db="EMBL/GenBank/DDBJ databases">
        <title>Sorghum-associated microbial communities from plants grown in Nebraska, USA.</title>
        <authorList>
            <person name="Schachtman D."/>
        </authorList>
    </citation>
    <scope>NUCLEOTIDE SEQUENCE [LARGE SCALE GENOMIC DNA]</scope>
    <source>
        <strain evidence="3 4">BE316</strain>
    </source>
</reference>